<sequence>MSSANTQWLLLIISLPTNSATVRMRIWRALKSLGCGFLRDGAYLLPHSRAQQQVLRELSDDTVREGGNAWLLTVQAQSENESEVYRALFDRSGDYEELFKAFAEARKAFSKSTPQEITKSLRRLRRDYEAVRAIDYFPDQTAMQAEVLWMDFVNAADSILSPNEPHAAVERVIPHVELTQYQGRTWATRQHLWVDRVVSAWLIRRFIDKKARFLWLDSPGHCPADALGFDFDGATFTHVGNRVSFEVLLASFALDQDSGLKRIGAIVHALDVGEGFVAEASGFEAVLAGVRQRAKDDDELLSEFSLVLDALYTHFSNDSQSSEIQE</sequence>
<feature type="domain" description="ChrB C-terminal" evidence="1">
    <location>
        <begin position="186"/>
        <end position="315"/>
    </location>
</feature>
<dbReference type="OrthoDB" id="6605953at2"/>
<gene>
    <name evidence="3" type="ORF">SAMN05216417_107106</name>
</gene>
<dbReference type="Pfam" id="PF09828">
    <property type="entry name" value="ChrB_C"/>
    <property type="match status" value="1"/>
</dbReference>
<dbReference type="InterPro" id="IPR046858">
    <property type="entry name" value="ChrB_N"/>
</dbReference>
<evidence type="ECO:0008006" key="5">
    <source>
        <dbReference type="Google" id="ProtNLM"/>
    </source>
</evidence>
<dbReference type="Pfam" id="PF20229">
    <property type="entry name" value="ChrB_N"/>
    <property type="match status" value="1"/>
</dbReference>
<protein>
    <recommendedName>
        <fullName evidence="5">Chromate resistance exported protein</fullName>
    </recommendedName>
</protein>
<feature type="domain" description="ChrB N-terminal" evidence="2">
    <location>
        <begin position="23"/>
        <end position="146"/>
    </location>
</feature>
<evidence type="ECO:0000259" key="2">
    <source>
        <dbReference type="Pfam" id="PF20229"/>
    </source>
</evidence>
<dbReference type="InterPro" id="IPR018634">
    <property type="entry name" value="ChrB_C"/>
</dbReference>
<dbReference type="EMBL" id="FPBZ01000007">
    <property type="protein sequence ID" value="SFU56572.1"/>
    <property type="molecule type" value="Genomic_DNA"/>
</dbReference>
<dbReference type="AlphaFoldDB" id="A0A1I7H7C3"/>
<organism evidence="3 4">
    <name type="scientific">Nitrosospira multiformis</name>
    <dbReference type="NCBI Taxonomy" id="1231"/>
    <lineage>
        <taxon>Bacteria</taxon>
        <taxon>Pseudomonadati</taxon>
        <taxon>Pseudomonadota</taxon>
        <taxon>Betaproteobacteria</taxon>
        <taxon>Nitrosomonadales</taxon>
        <taxon>Nitrosomonadaceae</taxon>
        <taxon>Nitrosospira</taxon>
    </lineage>
</organism>
<name>A0A1I7H7C3_9PROT</name>
<evidence type="ECO:0000313" key="4">
    <source>
        <dbReference type="Proteomes" id="UP000182649"/>
    </source>
</evidence>
<dbReference type="Proteomes" id="UP000182649">
    <property type="component" value="Unassembled WGS sequence"/>
</dbReference>
<evidence type="ECO:0000259" key="1">
    <source>
        <dbReference type="Pfam" id="PF09828"/>
    </source>
</evidence>
<reference evidence="3 4" key="1">
    <citation type="submission" date="2016-10" db="EMBL/GenBank/DDBJ databases">
        <authorList>
            <person name="de Groot N.N."/>
        </authorList>
    </citation>
    <scope>NUCLEOTIDE SEQUENCE [LARGE SCALE GENOMIC DNA]</scope>
    <source>
        <strain evidence="3 4">Nl14</strain>
    </source>
</reference>
<accession>A0A1I7H7C3</accession>
<evidence type="ECO:0000313" key="3">
    <source>
        <dbReference type="EMBL" id="SFU56572.1"/>
    </source>
</evidence>
<proteinExistence type="predicted"/>
<dbReference type="RefSeq" id="WP_074974697.1">
    <property type="nucleotide sequence ID" value="NZ_FPBZ01000007.1"/>
</dbReference>